<dbReference type="InterPro" id="IPR036890">
    <property type="entry name" value="HATPase_C_sf"/>
</dbReference>
<feature type="domain" description="Histidine kinase" evidence="7">
    <location>
        <begin position="179"/>
        <end position="396"/>
    </location>
</feature>
<evidence type="ECO:0000313" key="10">
    <source>
        <dbReference type="Proteomes" id="UP000230390"/>
    </source>
</evidence>
<dbReference type="PROSITE" id="PS50113">
    <property type="entry name" value="PAC"/>
    <property type="match status" value="1"/>
</dbReference>
<dbReference type="SMART" id="SM00388">
    <property type="entry name" value="HisKA"/>
    <property type="match status" value="1"/>
</dbReference>
<dbReference type="SMART" id="SM00387">
    <property type="entry name" value="HATPase_c"/>
    <property type="match status" value="1"/>
</dbReference>
<dbReference type="Gene3D" id="1.10.287.130">
    <property type="match status" value="1"/>
</dbReference>
<dbReference type="CDD" id="cd00130">
    <property type="entry name" value="PAS"/>
    <property type="match status" value="1"/>
</dbReference>
<gene>
    <name evidence="9" type="ORF">CR105_26930</name>
</gene>
<keyword evidence="4" id="KW-0808">Transferase</keyword>
<evidence type="ECO:0000313" key="9">
    <source>
        <dbReference type="EMBL" id="PIL41949.1"/>
    </source>
</evidence>
<dbReference type="Gene3D" id="3.30.565.10">
    <property type="entry name" value="Histidine kinase-like ATPase, C-terminal domain"/>
    <property type="match status" value="1"/>
</dbReference>
<dbReference type="InterPro" id="IPR003661">
    <property type="entry name" value="HisK_dim/P_dom"/>
</dbReference>
<dbReference type="PANTHER" id="PTHR43711">
    <property type="entry name" value="TWO-COMPONENT HISTIDINE KINASE"/>
    <property type="match status" value="1"/>
</dbReference>
<dbReference type="PRINTS" id="PR00344">
    <property type="entry name" value="BCTRLSENSOR"/>
</dbReference>
<keyword evidence="6" id="KW-0902">Two-component regulatory system</keyword>
<dbReference type="OrthoDB" id="8737482at2"/>
<name>A0A2G8T7J0_9BURK</name>
<comment type="caution">
    <text evidence="9">The sequence shown here is derived from an EMBL/GenBank/DDBJ whole genome shotgun (WGS) entry which is preliminary data.</text>
</comment>
<dbReference type="SUPFAM" id="SSF55785">
    <property type="entry name" value="PYP-like sensor domain (PAS domain)"/>
    <property type="match status" value="1"/>
</dbReference>
<keyword evidence="3" id="KW-0597">Phosphoprotein</keyword>
<dbReference type="CDD" id="cd00082">
    <property type="entry name" value="HisKA"/>
    <property type="match status" value="1"/>
</dbReference>
<dbReference type="InterPro" id="IPR000014">
    <property type="entry name" value="PAS"/>
</dbReference>
<proteinExistence type="predicted"/>
<evidence type="ECO:0000256" key="3">
    <source>
        <dbReference type="ARBA" id="ARBA00022553"/>
    </source>
</evidence>
<dbReference type="InterPro" id="IPR050736">
    <property type="entry name" value="Sensor_HK_Regulatory"/>
</dbReference>
<dbReference type="SUPFAM" id="SSF55874">
    <property type="entry name" value="ATPase domain of HSP90 chaperone/DNA topoisomerase II/histidine kinase"/>
    <property type="match status" value="1"/>
</dbReference>
<evidence type="ECO:0000256" key="2">
    <source>
        <dbReference type="ARBA" id="ARBA00012438"/>
    </source>
</evidence>
<dbReference type="InterPro" id="IPR036097">
    <property type="entry name" value="HisK_dim/P_sf"/>
</dbReference>
<dbReference type="AlphaFoldDB" id="A0A2G8T7J0"/>
<dbReference type="PROSITE" id="PS50109">
    <property type="entry name" value="HIS_KIN"/>
    <property type="match status" value="1"/>
</dbReference>
<feature type="domain" description="PAC" evidence="8">
    <location>
        <begin position="116"/>
        <end position="168"/>
    </location>
</feature>
<keyword evidence="5" id="KW-0418">Kinase</keyword>
<dbReference type="InterPro" id="IPR004358">
    <property type="entry name" value="Sig_transdc_His_kin-like_C"/>
</dbReference>
<dbReference type="InterPro" id="IPR003594">
    <property type="entry name" value="HATPase_dom"/>
</dbReference>
<evidence type="ECO:0000259" key="8">
    <source>
        <dbReference type="PROSITE" id="PS50113"/>
    </source>
</evidence>
<dbReference type="SUPFAM" id="SSF47384">
    <property type="entry name" value="Homodimeric domain of signal transducing histidine kinase"/>
    <property type="match status" value="1"/>
</dbReference>
<dbReference type="InterPro" id="IPR000700">
    <property type="entry name" value="PAS-assoc_C"/>
</dbReference>
<dbReference type="EC" id="2.7.13.3" evidence="2"/>
<keyword evidence="10" id="KW-1185">Reference proteome</keyword>
<reference evidence="9 10" key="1">
    <citation type="submission" date="2017-10" db="EMBL/GenBank/DDBJ databases">
        <title>Massilia psychrophilum sp. nov., a novel purple-pigmented bacterium isolated from Tianshan glacier, Xinjiang Municipality, China.</title>
        <authorList>
            <person name="Wang H."/>
        </authorList>
    </citation>
    <scope>NUCLEOTIDE SEQUENCE [LARGE SCALE GENOMIC DNA]</scope>
    <source>
        <strain evidence="9 10">JCM 30074</strain>
    </source>
</reference>
<dbReference type="Pfam" id="PF02518">
    <property type="entry name" value="HATPase_c"/>
    <property type="match status" value="1"/>
</dbReference>
<dbReference type="Gene3D" id="3.30.450.20">
    <property type="entry name" value="PAS domain"/>
    <property type="match status" value="1"/>
</dbReference>
<dbReference type="EMBL" id="PDOC01000055">
    <property type="protein sequence ID" value="PIL41949.1"/>
    <property type="molecule type" value="Genomic_DNA"/>
</dbReference>
<dbReference type="GO" id="GO:0000155">
    <property type="term" value="F:phosphorelay sensor kinase activity"/>
    <property type="evidence" value="ECO:0007669"/>
    <property type="project" value="InterPro"/>
</dbReference>
<evidence type="ECO:0000256" key="5">
    <source>
        <dbReference type="ARBA" id="ARBA00022777"/>
    </source>
</evidence>
<evidence type="ECO:0000256" key="4">
    <source>
        <dbReference type="ARBA" id="ARBA00022679"/>
    </source>
</evidence>
<dbReference type="Pfam" id="PF00512">
    <property type="entry name" value="HisKA"/>
    <property type="match status" value="1"/>
</dbReference>
<dbReference type="Proteomes" id="UP000230390">
    <property type="component" value="Unassembled WGS sequence"/>
</dbReference>
<organism evidence="9 10">
    <name type="scientific">Massilia eurypsychrophila</name>
    <dbReference type="NCBI Taxonomy" id="1485217"/>
    <lineage>
        <taxon>Bacteria</taxon>
        <taxon>Pseudomonadati</taxon>
        <taxon>Pseudomonadota</taxon>
        <taxon>Betaproteobacteria</taxon>
        <taxon>Burkholderiales</taxon>
        <taxon>Oxalobacteraceae</taxon>
        <taxon>Telluria group</taxon>
        <taxon>Massilia</taxon>
    </lineage>
</organism>
<dbReference type="PANTHER" id="PTHR43711:SF1">
    <property type="entry name" value="HISTIDINE KINASE 1"/>
    <property type="match status" value="1"/>
</dbReference>
<comment type="catalytic activity">
    <reaction evidence="1">
        <text>ATP + protein L-histidine = ADP + protein N-phospho-L-histidine.</text>
        <dbReference type="EC" id="2.7.13.3"/>
    </reaction>
</comment>
<protein>
    <recommendedName>
        <fullName evidence="2">histidine kinase</fullName>
        <ecNumber evidence="2">2.7.13.3</ecNumber>
    </recommendedName>
</protein>
<evidence type="ECO:0000256" key="6">
    <source>
        <dbReference type="ARBA" id="ARBA00023012"/>
    </source>
</evidence>
<dbReference type="InterPro" id="IPR035965">
    <property type="entry name" value="PAS-like_dom_sf"/>
</dbReference>
<accession>A0A2G8T7J0</accession>
<evidence type="ECO:0000259" key="7">
    <source>
        <dbReference type="PROSITE" id="PS50109"/>
    </source>
</evidence>
<evidence type="ECO:0000256" key="1">
    <source>
        <dbReference type="ARBA" id="ARBA00000085"/>
    </source>
</evidence>
<sequence length="400" mass="42798">MDDKWSRAPANDSTNLDNLATACGDVNALTRRVGDRRASLRIPLVSQLPVAAFCCDLHGAVVSHNEAATALWGRSPDPAEPSQWSGAQAMYDLNGARLARSNYPTAKAVALGQELPGIELWLERPDGSRRKIETHLKLARGSDGMIAGALCILVDNTERQRLADELQRAVDDRNAFLSLLAHELRNPLSPILTAAGAMKRVSSDAQIVKMADVVERQVKLLSRVVGDLLDASSLAENGIALRVIPVSLSEVIDAALDAVSAKALSRRQKVEVDFKGRDKTVLCDPERVSQALANVLFNASEFSEGGGSISLRVRVDGALVEADIADSGIGIPSEEIDKIFKPYAQFATHKERVRSGAGLGLAIAKDICEKNGDLITATSEGSGQGSRFRIILPIANAEPI</sequence>
<dbReference type="InterPro" id="IPR005467">
    <property type="entry name" value="His_kinase_dom"/>
</dbReference>